<dbReference type="EMBL" id="CAJNOE010000372">
    <property type="protein sequence ID" value="CAF1179981.1"/>
    <property type="molecule type" value="Genomic_DNA"/>
</dbReference>
<evidence type="ECO:0000259" key="1">
    <source>
        <dbReference type="PROSITE" id="PS50181"/>
    </source>
</evidence>
<dbReference type="Gene3D" id="3.80.10.10">
    <property type="entry name" value="Ribonuclease Inhibitor"/>
    <property type="match status" value="1"/>
</dbReference>
<evidence type="ECO:0000313" key="4">
    <source>
        <dbReference type="Proteomes" id="UP000663860"/>
    </source>
</evidence>
<proteinExistence type="predicted"/>
<gene>
    <name evidence="2" type="ORF">IZO911_LOCUS27404</name>
    <name evidence="3" type="ORF">KXQ929_LOCUS33245</name>
</gene>
<protein>
    <recommendedName>
        <fullName evidence="1">F-box domain-containing protein</fullName>
    </recommendedName>
</protein>
<dbReference type="AlphaFoldDB" id="A0A814V347"/>
<comment type="caution">
    <text evidence="2">The sequence shown here is derived from an EMBL/GenBank/DDBJ whole genome shotgun (WGS) entry which is preliminary data.</text>
</comment>
<dbReference type="InterPro" id="IPR032675">
    <property type="entry name" value="LRR_dom_sf"/>
</dbReference>
<organism evidence="2 4">
    <name type="scientific">Adineta steineri</name>
    <dbReference type="NCBI Taxonomy" id="433720"/>
    <lineage>
        <taxon>Eukaryota</taxon>
        <taxon>Metazoa</taxon>
        <taxon>Spiralia</taxon>
        <taxon>Gnathifera</taxon>
        <taxon>Rotifera</taxon>
        <taxon>Eurotatoria</taxon>
        <taxon>Bdelloidea</taxon>
        <taxon>Adinetida</taxon>
        <taxon>Adinetidae</taxon>
        <taxon>Adineta</taxon>
    </lineage>
</organism>
<dbReference type="Proteomes" id="UP000663868">
    <property type="component" value="Unassembled WGS sequence"/>
</dbReference>
<sequence>MGCKKSKEQVNYLQYNIENPTNFEDLSNEVIYELFDYLSYCDITCAFGKLNERLQHLIDTYSHYVNLQQHTKADTQIFPRFIYSLRISASYQFSFIDFSCLSSVHNLILSNLSVTSLLYIFNTLSLKNLEYIYVSSCPLHNFNKAQLGEVQTKILSLGEFKLKKCVFRMELYANIDMLPAQLYSLEYIRIGGCKNILTINSLLDRMPNLISFHVFICESLQPSVNINKYAKRNDRIHCFTNLTLRVYDLKSKDELTILFTRHYSNVKKLIIYLEPMDIYGLSFLDEKPDDPVKHLQQWVKTMISPLLPQLTNFHLRQTILREDDKPFKRRGPPYIKEISCSFQNRSYRVSIDSHLKYLW</sequence>
<reference evidence="2" key="1">
    <citation type="submission" date="2021-02" db="EMBL/GenBank/DDBJ databases">
        <authorList>
            <person name="Nowell W R."/>
        </authorList>
    </citation>
    <scope>NUCLEOTIDE SEQUENCE</scope>
</reference>
<accession>A0A814V347</accession>
<dbReference type="InterPro" id="IPR001810">
    <property type="entry name" value="F-box_dom"/>
</dbReference>
<dbReference type="Proteomes" id="UP000663860">
    <property type="component" value="Unassembled WGS sequence"/>
</dbReference>
<dbReference type="SUPFAM" id="SSF52058">
    <property type="entry name" value="L domain-like"/>
    <property type="match status" value="1"/>
</dbReference>
<name>A0A814V347_9BILA</name>
<dbReference type="EMBL" id="CAJOBB010004209">
    <property type="protein sequence ID" value="CAF4079283.1"/>
    <property type="molecule type" value="Genomic_DNA"/>
</dbReference>
<dbReference type="PROSITE" id="PS50181">
    <property type="entry name" value="FBOX"/>
    <property type="match status" value="1"/>
</dbReference>
<evidence type="ECO:0000313" key="2">
    <source>
        <dbReference type="EMBL" id="CAF1179981.1"/>
    </source>
</evidence>
<feature type="domain" description="F-box" evidence="1">
    <location>
        <begin position="20"/>
        <end position="67"/>
    </location>
</feature>
<evidence type="ECO:0000313" key="3">
    <source>
        <dbReference type="EMBL" id="CAF4079283.1"/>
    </source>
</evidence>